<dbReference type="AlphaFoldDB" id="A0ABD3D5Y0"/>
<dbReference type="GO" id="GO:0005524">
    <property type="term" value="F:ATP binding"/>
    <property type="evidence" value="ECO:0007669"/>
    <property type="project" value="UniProtKB-KW"/>
</dbReference>
<name>A0ABD3D5Y0_9LAMI</name>
<evidence type="ECO:0000256" key="10">
    <source>
        <dbReference type="ARBA" id="ARBA00049535"/>
    </source>
</evidence>
<keyword evidence="6" id="KW-0547">Nucleotide-binding</keyword>
<evidence type="ECO:0000256" key="5">
    <source>
        <dbReference type="ARBA" id="ARBA00022727"/>
    </source>
</evidence>
<evidence type="ECO:0000256" key="6">
    <source>
        <dbReference type="ARBA" id="ARBA00022741"/>
    </source>
</evidence>
<keyword evidence="8" id="KW-0067">ATP-binding</keyword>
<organism evidence="15 16">
    <name type="scientific">Castilleja foliolosa</name>
    <dbReference type="NCBI Taxonomy" id="1961234"/>
    <lineage>
        <taxon>Eukaryota</taxon>
        <taxon>Viridiplantae</taxon>
        <taxon>Streptophyta</taxon>
        <taxon>Embryophyta</taxon>
        <taxon>Tracheophyta</taxon>
        <taxon>Spermatophyta</taxon>
        <taxon>Magnoliopsida</taxon>
        <taxon>eudicotyledons</taxon>
        <taxon>Gunneridae</taxon>
        <taxon>Pentapetalae</taxon>
        <taxon>asterids</taxon>
        <taxon>lamiids</taxon>
        <taxon>Lamiales</taxon>
        <taxon>Orobanchaceae</taxon>
        <taxon>Pedicularideae</taxon>
        <taxon>Castillejinae</taxon>
        <taxon>Castilleja</taxon>
    </lineage>
</organism>
<evidence type="ECO:0000256" key="7">
    <source>
        <dbReference type="ARBA" id="ARBA00022777"/>
    </source>
</evidence>
<evidence type="ECO:0000256" key="11">
    <source>
        <dbReference type="RuleBase" id="RU004324"/>
    </source>
</evidence>
<feature type="region of interest" description="Disordered" evidence="12">
    <location>
        <begin position="1"/>
        <end position="23"/>
    </location>
</feature>
<feature type="compositionally biased region" description="Low complexity" evidence="12">
    <location>
        <begin position="12"/>
        <end position="23"/>
    </location>
</feature>
<evidence type="ECO:0000313" key="15">
    <source>
        <dbReference type="EMBL" id="KAL3636386.1"/>
    </source>
</evidence>
<dbReference type="PANTHER" id="PTHR10210:SF45">
    <property type="entry name" value="RIBOSE-PHOSPHATE PYROPHOSPHOKINASE 3, CHLOROPLASTIC"/>
    <property type="match status" value="1"/>
</dbReference>
<dbReference type="InterPro" id="IPR000836">
    <property type="entry name" value="PRTase_dom"/>
</dbReference>
<accession>A0ABD3D5Y0</accession>
<keyword evidence="9" id="KW-0460">Magnesium</keyword>
<evidence type="ECO:0000256" key="8">
    <source>
        <dbReference type="ARBA" id="ARBA00022840"/>
    </source>
</evidence>
<evidence type="ECO:0000259" key="14">
    <source>
        <dbReference type="Pfam" id="PF13793"/>
    </source>
</evidence>
<dbReference type="FunFam" id="3.40.50.2020:FF:000034">
    <property type="entry name" value="Ribose-phosphate pyrophosphokinase 4"/>
    <property type="match status" value="1"/>
</dbReference>
<dbReference type="SUPFAM" id="SSF53271">
    <property type="entry name" value="PRTase-like"/>
    <property type="match status" value="2"/>
</dbReference>
<evidence type="ECO:0000313" key="16">
    <source>
        <dbReference type="Proteomes" id="UP001632038"/>
    </source>
</evidence>
<dbReference type="InterPro" id="IPR029057">
    <property type="entry name" value="PRTase-like"/>
</dbReference>
<dbReference type="CDD" id="cd06223">
    <property type="entry name" value="PRTases_typeI"/>
    <property type="match status" value="1"/>
</dbReference>
<dbReference type="InterPro" id="IPR005946">
    <property type="entry name" value="Rib-P_diPkinase"/>
</dbReference>
<keyword evidence="16" id="KW-1185">Reference proteome</keyword>
<dbReference type="NCBIfam" id="TIGR01251">
    <property type="entry name" value="ribP_PPkin"/>
    <property type="match status" value="1"/>
</dbReference>
<dbReference type="EMBL" id="JAVIJP010000027">
    <property type="protein sequence ID" value="KAL3636386.1"/>
    <property type="molecule type" value="Genomic_DNA"/>
</dbReference>
<dbReference type="PANTHER" id="PTHR10210">
    <property type="entry name" value="RIBOSE-PHOSPHATE DIPHOSPHOKINASE FAMILY MEMBER"/>
    <property type="match status" value="1"/>
</dbReference>
<dbReference type="FunFam" id="3.40.50.2020:FF:000032">
    <property type="entry name" value="ribose-phosphate pyrophosphokinase 4"/>
    <property type="match status" value="1"/>
</dbReference>
<dbReference type="InterPro" id="IPR029099">
    <property type="entry name" value="Pribosyltran_N"/>
</dbReference>
<evidence type="ECO:0000256" key="1">
    <source>
        <dbReference type="ARBA" id="ARBA00006478"/>
    </source>
</evidence>
<dbReference type="Gene3D" id="3.40.50.2020">
    <property type="match status" value="2"/>
</dbReference>
<comment type="similarity">
    <text evidence="1 11">Belongs to the ribose-phosphate pyrophosphokinase family.</text>
</comment>
<dbReference type="GO" id="GO:0009165">
    <property type="term" value="P:nucleotide biosynthetic process"/>
    <property type="evidence" value="ECO:0007669"/>
    <property type="project" value="UniProtKB-KW"/>
</dbReference>
<protein>
    <recommendedName>
        <fullName evidence="2">ribose-phosphate diphosphokinase</fullName>
        <ecNumber evidence="2">2.7.6.1</ecNumber>
    </recommendedName>
</protein>
<evidence type="ECO:0000256" key="2">
    <source>
        <dbReference type="ARBA" id="ARBA00013247"/>
    </source>
</evidence>
<sequence>MSAISAPQPFHSSSSKTPNKSPNLISIQLNRKTQCELKHTSPPPQKWTIDCQSSTDPIHIILKPPNSTSMSSSLDSSLRNSKRICLFHCSEMKDLAERIASESDAVELRNINWRTFEDGFPNLFIPNAQGVRGQHVAFLASFSSPGVIFEQLSVIYALTKLFVASFTLVLPFFPTGTSERMEDEGDVATAFTLARILSNIPISRGGPTSLVIFDIHALQERFYFGDNVLPCFESGIPLLLNRLQQLPDSDNITIAFPDDGAWKRFHKQLQHFPMVVCAKVREGDQRIVRIKEGNPNGRHVVIVDDLVQSGGTLAECQKVLAKHGATKISAYVTHGIFPNKSWERFKHDEGGNPDSGMAYFWITDSCPQTVKQVKHKRPFEVISLAAAIASALQI</sequence>
<gene>
    <name evidence="15" type="primary">PRS3</name>
    <name evidence="15" type="ORF">CASFOL_020933</name>
</gene>
<dbReference type="Proteomes" id="UP001632038">
    <property type="component" value="Unassembled WGS sequence"/>
</dbReference>
<feature type="domain" description="Ribose-phosphate pyrophosphokinase N-terminal" evidence="14">
    <location>
        <begin position="85"/>
        <end position="198"/>
    </location>
</feature>
<keyword evidence="4" id="KW-0479">Metal-binding</keyword>
<dbReference type="GO" id="GO:0004749">
    <property type="term" value="F:ribose phosphate diphosphokinase activity"/>
    <property type="evidence" value="ECO:0007669"/>
    <property type="project" value="UniProtKB-EC"/>
</dbReference>
<evidence type="ECO:0000259" key="13">
    <source>
        <dbReference type="Pfam" id="PF00156"/>
    </source>
</evidence>
<reference evidence="16" key="1">
    <citation type="journal article" date="2024" name="IScience">
        <title>Strigolactones Initiate the Formation of Haustorium-like Structures in Castilleja.</title>
        <authorList>
            <person name="Buerger M."/>
            <person name="Peterson D."/>
            <person name="Chory J."/>
        </authorList>
    </citation>
    <scope>NUCLEOTIDE SEQUENCE [LARGE SCALE GENOMIC DNA]</scope>
</reference>
<feature type="domain" description="Phosphoribosyltransferase" evidence="13">
    <location>
        <begin position="290"/>
        <end position="334"/>
    </location>
</feature>
<evidence type="ECO:0000256" key="3">
    <source>
        <dbReference type="ARBA" id="ARBA00022679"/>
    </source>
</evidence>
<keyword evidence="3" id="KW-0808">Transferase</keyword>
<evidence type="ECO:0000256" key="12">
    <source>
        <dbReference type="SAM" id="MobiDB-lite"/>
    </source>
</evidence>
<evidence type="ECO:0000256" key="4">
    <source>
        <dbReference type="ARBA" id="ARBA00022723"/>
    </source>
</evidence>
<comment type="catalytic activity">
    <reaction evidence="10">
        <text>D-ribose 5-phosphate + ATP = 5-phospho-alpha-D-ribose 1-diphosphate + AMP + H(+)</text>
        <dbReference type="Rhea" id="RHEA:15609"/>
        <dbReference type="ChEBI" id="CHEBI:15378"/>
        <dbReference type="ChEBI" id="CHEBI:30616"/>
        <dbReference type="ChEBI" id="CHEBI:58017"/>
        <dbReference type="ChEBI" id="CHEBI:78346"/>
        <dbReference type="ChEBI" id="CHEBI:456215"/>
        <dbReference type="EC" id="2.7.6.1"/>
    </reaction>
</comment>
<dbReference type="SMART" id="SM01400">
    <property type="entry name" value="Pribosyltran_N"/>
    <property type="match status" value="1"/>
</dbReference>
<evidence type="ECO:0000256" key="9">
    <source>
        <dbReference type="ARBA" id="ARBA00022842"/>
    </source>
</evidence>
<dbReference type="GO" id="GO:0016301">
    <property type="term" value="F:kinase activity"/>
    <property type="evidence" value="ECO:0007669"/>
    <property type="project" value="UniProtKB-KW"/>
</dbReference>
<dbReference type="GO" id="GO:0046872">
    <property type="term" value="F:metal ion binding"/>
    <property type="evidence" value="ECO:0007669"/>
    <property type="project" value="UniProtKB-KW"/>
</dbReference>
<dbReference type="EC" id="2.7.6.1" evidence="2"/>
<proteinExistence type="inferred from homology"/>
<keyword evidence="7" id="KW-0418">Kinase</keyword>
<comment type="caution">
    <text evidence="15">The sequence shown here is derived from an EMBL/GenBank/DDBJ whole genome shotgun (WGS) entry which is preliminary data.</text>
</comment>
<keyword evidence="5 11" id="KW-0545">Nucleotide biosynthesis</keyword>
<dbReference type="Pfam" id="PF13793">
    <property type="entry name" value="Pribosyltran_N"/>
    <property type="match status" value="1"/>
</dbReference>
<dbReference type="Pfam" id="PF00156">
    <property type="entry name" value="Pribosyltran"/>
    <property type="match status" value="1"/>
</dbReference>